<dbReference type="InterPro" id="IPR011050">
    <property type="entry name" value="Pectin_lyase_fold/virulence"/>
</dbReference>
<dbReference type="AlphaFoldDB" id="A0A1S3KEQ7"/>
<dbReference type="GeneID" id="106181180"/>
<dbReference type="RefSeq" id="XP_013420939.1">
    <property type="nucleotide sequence ID" value="XM_013565485.1"/>
</dbReference>
<feature type="disulfide bond" evidence="9">
    <location>
        <begin position="191"/>
        <end position="201"/>
    </location>
</feature>
<protein>
    <submittedName>
        <fullName evidence="13">Protein bark beetle-like isoform X1</fullName>
    </submittedName>
    <submittedName>
        <fullName evidence="14">Protein bark beetle-like isoform X2</fullName>
    </submittedName>
</protein>
<dbReference type="RefSeq" id="XP_013420940.1">
    <property type="nucleotide sequence ID" value="XM_013565486.1"/>
</dbReference>
<dbReference type="KEGG" id="lak:106181180"/>
<dbReference type="SUPFAM" id="SSF51126">
    <property type="entry name" value="Pectin lyase-like"/>
    <property type="match status" value="2"/>
</dbReference>
<feature type="signal peptide" evidence="10">
    <location>
        <begin position="1"/>
        <end position="27"/>
    </location>
</feature>
<evidence type="ECO:0000313" key="12">
    <source>
        <dbReference type="Proteomes" id="UP000085678"/>
    </source>
</evidence>
<dbReference type="FunFam" id="3.10.250.10:FF:000016">
    <property type="entry name" value="Scavenger receptor cysteine-rich protein type 12"/>
    <property type="match status" value="1"/>
</dbReference>
<name>A0A1S3KEQ7_LINAN</name>
<dbReference type="InterPro" id="IPR001190">
    <property type="entry name" value="SRCR"/>
</dbReference>
<evidence type="ECO:0000256" key="3">
    <source>
        <dbReference type="ARBA" id="ARBA00022729"/>
    </source>
</evidence>
<dbReference type="SMART" id="SM00710">
    <property type="entry name" value="PbH1"/>
    <property type="match status" value="10"/>
</dbReference>
<comment type="caution">
    <text evidence="9">Lacks conserved residue(s) required for the propagation of feature annotation.</text>
</comment>
<evidence type="ECO:0000256" key="8">
    <source>
        <dbReference type="ARBA" id="ARBA00023180"/>
    </source>
</evidence>
<comment type="subcellular location">
    <subcellularLocation>
        <location evidence="1">Membrane</location>
        <topology evidence="1">Single-pass membrane protein</topology>
    </subcellularLocation>
</comment>
<dbReference type="PANTHER" id="PTHR47653">
    <property type="entry name" value="PROTEIN BARK BEETLE"/>
    <property type="match status" value="1"/>
</dbReference>
<dbReference type="OrthoDB" id="536948at2759"/>
<proteinExistence type="predicted"/>
<reference evidence="13 14" key="1">
    <citation type="submission" date="2025-04" db="UniProtKB">
        <authorList>
            <consortium name="RefSeq"/>
        </authorList>
    </citation>
    <scope>IDENTIFICATION</scope>
    <source>
        <tissue evidence="13 14">Gonads</tissue>
    </source>
</reference>
<sequence>MDLAGVGVPSLLSFTLIFTICLSFSNADTVIDTSPSADLTLRRSDQPFYVNSSIIVPPGITLTVEPGVTVTFDPGVTLSVRGRLVAKGQPGQRIRFTAADTPNIPAQRDSPPIWFDGARLAGDFTSSHVGRLELLLGGSYGTVCQNGWNSHWYYSYYNTRVAARMLGYKYCTRVNNRGGGTGNILLSNVRCNGHEDSLWDCRHDGVRVHNCFHSQDVWLQCSGYSGYRGDANETAKYWSGIQLVTNSSEPGVSDLQYVDVEFAGLPNIETHSNDTAAISVSGTPPVLENLNITNVIGNGVLLRDIAGHALINDSYIEASLGNGVSFRSFGGDLAMNNVQISNVNKAGVYYNRTLPLPSYKMCLTPETTVPDGQPLIVSFDSTDLHLGLETSCSQVFWSRSSAQILAVRILYIRTSWRGNVNILDIYDGNSTNHERLERVHMYGDEVTMPSPLYTTGGSVLLSFSRLNINFWERYQGMFSIQSVAAHSDQVGLSVHSVDIRKAANGILIESQLHHLLISEARVAHSSETGLYVGKGSGTIVLQDSVFMDNSIHMYFEHIQRNVTVDKNEFNDSSNYALSVGSASVWILSNNVRFVFQNNTLLDSSFGIWMPHARECALTDIIVFGNVFKNQSTTAIRLGTSYRCNTHRLRNVQVMENVVYESNGTAAFLIETGVSTEILNNTLFDNDVSQCVLCVSASSLFMTGNTFRDNNVRNIYKRHQVGASLIVKNFVTVFTFTSNIFENPSVEYQLATWHENSVLRKLDVSRNYWGTSDPFAVYSGILDNTKLYTLRTEFLYTPFYITSDLSSLSSDVDPTPPPYTLGGRIKTDLTLNDTDRPYTVTRDLNVTANATLTIEPGVALEFEDSVGMYVEGRLNVSGTASKRCIFTAKGKSAITKNMTCPAADSGLFVLYREPYRYDINTFYGRLYGKENGRTLPVCYDSSIRGPMLNAWLAEECKRLGYTFLVV</sequence>
<dbReference type="GO" id="GO:0016020">
    <property type="term" value="C:membrane"/>
    <property type="evidence" value="ECO:0007669"/>
    <property type="project" value="UniProtKB-SubCell"/>
</dbReference>
<evidence type="ECO:0000313" key="14">
    <source>
        <dbReference type="RefSeq" id="XP_013420940.1"/>
    </source>
</evidence>
<keyword evidence="6" id="KW-0472">Membrane</keyword>
<dbReference type="Pfam" id="PF00530">
    <property type="entry name" value="SRCR"/>
    <property type="match status" value="1"/>
</dbReference>
<evidence type="ECO:0000256" key="1">
    <source>
        <dbReference type="ARBA" id="ARBA00004167"/>
    </source>
</evidence>
<feature type="domain" description="SRCR" evidence="11">
    <location>
        <begin position="118"/>
        <end position="222"/>
    </location>
</feature>
<evidence type="ECO:0000256" key="4">
    <source>
        <dbReference type="ARBA" id="ARBA00022737"/>
    </source>
</evidence>
<dbReference type="PANTHER" id="PTHR47653:SF1">
    <property type="entry name" value="DELETED IN MALIGNANT BRAIN TUMORS 1 PROTEIN"/>
    <property type="match status" value="1"/>
</dbReference>
<dbReference type="Proteomes" id="UP000085678">
    <property type="component" value="Unplaced"/>
</dbReference>
<dbReference type="PRINTS" id="PR00258">
    <property type="entry name" value="SPERACTRCPTR"/>
</dbReference>
<dbReference type="Gene3D" id="3.10.250.10">
    <property type="entry name" value="SRCR-like domain"/>
    <property type="match status" value="1"/>
</dbReference>
<evidence type="ECO:0000256" key="7">
    <source>
        <dbReference type="ARBA" id="ARBA00023157"/>
    </source>
</evidence>
<dbReference type="SMART" id="SM00202">
    <property type="entry name" value="SR"/>
    <property type="match status" value="1"/>
</dbReference>
<keyword evidence="5" id="KW-1133">Transmembrane helix</keyword>
<evidence type="ECO:0000259" key="11">
    <source>
        <dbReference type="PROSITE" id="PS50287"/>
    </source>
</evidence>
<keyword evidence="7 9" id="KW-1015">Disulfide bond</keyword>
<evidence type="ECO:0000256" key="6">
    <source>
        <dbReference type="ARBA" id="ARBA00023136"/>
    </source>
</evidence>
<feature type="chain" id="PRO_5014546029" evidence="10">
    <location>
        <begin position="28"/>
        <end position="965"/>
    </location>
</feature>
<dbReference type="STRING" id="7574.A0A1S3KEQ7"/>
<dbReference type="InterPro" id="IPR012334">
    <property type="entry name" value="Pectin_lyas_fold"/>
</dbReference>
<dbReference type="InterPro" id="IPR039448">
    <property type="entry name" value="Beta_helix"/>
</dbReference>
<evidence type="ECO:0000313" key="13">
    <source>
        <dbReference type="RefSeq" id="XP_013420939.1"/>
    </source>
</evidence>
<dbReference type="Gene3D" id="2.160.20.10">
    <property type="entry name" value="Single-stranded right-handed beta-helix, Pectin lyase-like"/>
    <property type="match status" value="1"/>
</dbReference>
<accession>A0A1S3KEQ7</accession>
<dbReference type="InterPro" id="IPR006626">
    <property type="entry name" value="PbH1"/>
</dbReference>
<keyword evidence="3 10" id="KW-0732">Signal</keyword>
<evidence type="ECO:0000256" key="10">
    <source>
        <dbReference type="SAM" id="SignalP"/>
    </source>
</evidence>
<evidence type="ECO:0000256" key="5">
    <source>
        <dbReference type="ARBA" id="ARBA00022989"/>
    </source>
</evidence>
<gene>
    <name evidence="13 14" type="primary">LOC106181180</name>
</gene>
<evidence type="ECO:0000256" key="9">
    <source>
        <dbReference type="PROSITE-ProRule" id="PRU00196"/>
    </source>
</evidence>
<dbReference type="InterPro" id="IPR036772">
    <property type="entry name" value="SRCR-like_dom_sf"/>
</dbReference>
<keyword evidence="2" id="KW-0812">Transmembrane</keyword>
<evidence type="ECO:0000256" key="2">
    <source>
        <dbReference type="ARBA" id="ARBA00022692"/>
    </source>
</evidence>
<dbReference type="SUPFAM" id="SSF56487">
    <property type="entry name" value="SRCR-like"/>
    <property type="match status" value="1"/>
</dbReference>
<keyword evidence="12" id="KW-1185">Reference proteome</keyword>
<dbReference type="InterPro" id="IPR053243">
    <property type="entry name" value="SJ_maturation_regulator"/>
</dbReference>
<dbReference type="Pfam" id="PF13229">
    <property type="entry name" value="Beta_helix"/>
    <property type="match status" value="1"/>
</dbReference>
<dbReference type="GO" id="GO:0045217">
    <property type="term" value="P:cell-cell junction maintenance"/>
    <property type="evidence" value="ECO:0007669"/>
    <property type="project" value="TreeGrafter"/>
</dbReference>
<dbReference type="PROSITE" id="PS50287">
    <property type="entry name" value="SRCR_2"/>
    <property type="match status" value="1"/>
</dbReference>
<keyword evidence="4" id="KW-0677">Repeat</keyword>
<organism evidence="12 13">
    <name type="scientific">Lingula anatina</name>
    <name type="common">Brachiopod</name>
    <name type="synonym">Lingula unguis</name>
    <dbReference type="NCBI Taxonomy" id="7574"/>
    <lineage>
        <taxon>Eukaryota</taxon>
        <taxon>Metazoa</taxon>
        <taxon>Spiralia</taxon>
        <taxon>Lophotrochozoa</taxon>
        <taxon>Brachiopoda</taxon>
        <taxon>Linguliformea</taxon>
        <taxon>Lingulata</taxon>
        <taxon>Lingulida</taxon>
        <taxon>Linguloidea</taxon>
        <taxon>Lingulidae</taxon>
        <taxon>Lingula</taxon>
    </lineage>
</organism>
<keyword evidence="8" id="KW-0325">Glycoprotein</keyword>